<comment type="caution">
    <text evidence="2">The sequence shown here is derived from an EMBL/GenBank/DDBJ whole genome shotgun (WGS) entry which is preliminary data.</text>
</comment>
<dbReference type="AlphaFoldDB" id="A0AAV7IH84"/>
<evidence type="ECO:0000256" key="1">
    <source>
        <dbReference type="SAM" id="Coils"/>
    </source>
</evidence>
<protein>
    <submittedName>
        <fullName evidence="2">Uncharacterized protein</fullName>
    </submittedName>
</protein>
<organism evidence="2 3">
    <name type="scientific">Cotesia glomerata</name>
    <name type="common">Lepidopteran parasitic wasp</name>
    <name type="synonym">Apanteles glomeratus</name>
    <dbReference type="NCBI Taxonomy" id="32391"/>
    <lineage>
        <taxon>Eukaryota</taxon>
        <taxon>Metazoa</taxon>
        <taxon>Ecdysozoa</taxon>
        <taxon>Arthropoda</taxon>
        <taxon>Hexapoda</taxon>
        <taxon>Insecta</taxon>
        <taxon>Pterygota</taxon>
        <taxon>Neoptera</taxon>
        <taxon>Endopterygota</taxon>
        <taxon>Hymenoptera</taxon>
        <taxon>Apocrita</taxon>
        <taxon>Ichneumonoidea</taxon>
        <taxon>Braconidae</taxon>
        <taxon>Microgastrinae</taxon>
        <taxon>Cotesia</taxon>
    </lineage>
</organism>
<dbReference type="Proteomes" id="UP000826195">
    <property type="component" value="Unassembled WGS sequence"/>
</dbReference>
<dbReference type="GO" id="GO:0000387">
    <property type="term" value="P:spliceosomal snRNP assembly"/>
    <property type="evidence" value="ECO:0007669"/>
    <property type="project" value="InterPro"/>
</dbReference>
<evidence type="ECO:0000313" key="3">
    <source>
        <dbReference type="Proteomes" id="UP000826195"/>
    </source>
</evidence>
<proteinExistence type="predicted"/>
<dbReference type="PANTHER" id="PTHR16238">
    <property type="entry name" value="GEM-ASSOCIATED PROTEIN 8"/>
    <property type="match status" value="1"/>
</dbReference>
<keyword evidence="3" id="KW-1185">Reference proteome</keyword>
<feature type="coiled-coil region" evidence="1">
    <location>
        <begin position="97"/>
        <end position="143"/>
    </location>
</feature>
<gene>
    <name evidence="2" type="ORF">KQX54_012870</name>
</gene>
<sequence length="203" mass="24350">MDSLIIVPNAHQQLDSSSSHQVAWWRSKCVALEHENLVLKNKIREIINNCNHNHVNYQHQQVHNHENRLGELENAGRSEFNQEPYQYQNQNNFYQQVEEEEVEENNEEIELEFEIDEGMMKFLEQSARHKEELKRKRELESEEAQVTWVSHENDDKIKLEETTLLYGKDKSKIIAIETRMQVEVDQYKTQHQPEYWPIIPLKL</sequence>
<dbReference type="PANTHER" id="PTHR16238:SF7">
    <property type="entry name" value="GEM-ASSOCIATED PROTEIN 8"/>
    <property type="match status" value="1"/>
</dbReference>
<keyword evidence="1" id="KW-0175">Coiled coil</keyword>
<dbReference type="EMBL" id="JAHXZJ010001492">
    <property type="protein sequence ID" value="KAH0552574.1"/>
    <property type="molecule type" value="Genomic_DNA"/>
</dbReference>
<name>A0AAV7IH84_COTGL</name>
<dbReference type="Pfam" id="PF15348">
    <property type="entry name" value="GEMIN8"/>
    <property type="match status" value="1"/>
</dbReference>
<dbReference type="InterPro" id="IPR034754">
    <property type="entry name" value="GEMIN8"/>
</dbReference>
<accession>A0AAV7IH84</accession>
<evidence type="ECO:0000313" key="2">
    <source>
        <dbReference type="EMBL" id="KAH0552574.1"/>
    </source>
</evidence>
<dbReference type="GO" id="GO:0032797">
    <property type="term" value="C:SMN complex"/>
    <property type="evidence" value="ECO:0007669"/>
    <property type="project" value="InterPro"/>
</dbReference>
<reference evidence="2 3" key="1">
    <citation type="journal article" date="2021" name="J. Hered.">
        <title>A chromosome-level genome assembly of the parasitoid wasp, Cotesia glomerata (Hymenoptera: Braconidae).</title>
        <authorList>
            <person name="Pinto B.J."/>
            <person name="Weis J.J."/>
            <person name="Gamble T."/>
            <person name="Ode P.J."/>
            <person name="Paul R."/>
            <person name="Zaspel J.M."/>
        </authorList>
    </citation>
    <scope>NUCLEOTIDE SEQUENCE [LARGE SCALE GENOMIC DNA]</scope>
    <source>
        <strain evidence="2">CgM1</strain>
    </source>
</reference>